<evidence type="ECO:0000313" key="2">
    <source>
        <dbReference type="EMBL" id="ETX04284.1"/>
    </source>
</evidence>
<dbReference type="HOGENOM" id="CLU_519305_0_0_7"/>
<keyword evidence="3" id="KW-1185">Reference proteome</keyword>
<dbReference type="InterPro" id="IPR045302">
    <property type="entry name" value="NHL2_NHL_rpt_dom"/>
</dbReference>
<feature type="non-terminal residue" evidence="2">
    <location>
        <position position="1"/>
    </location>
</feature>
<reference evidence="2 3" key="1">
    <citation type="journal article" date="2014" name="Nature">
        <title>An environmental bacterial taxon with a large and distinct metabolic repertoire.</title>
        <authorList>
            <person name="Wilson M.C."/>
            <person name="Mori T."/>
            <person name="Ruckert C."/>
            <person name="Uria A.R."/>
            <person name="Helf M.J."/>
            <person name="Takada K."/>
            <person name="Gernert C."/>
            <person name="Steffens U.A."/>
            <person name="Heycke N."/>
            <person name="Schmitt S."/>
            <person name="Rinke C."/>
            <person name="Helfrich E.J."/>
            <person name="Brachmann A.O."/>
            <person name="Gurgui C."/>
            <person name="Wakimoto T."/>
            <person name="Kracht M."/>
            <person name="Crusemann M."/>
            <person name="Hentschel U."/>
            <person name="Abe I."/>
            <person name="Matsunaga S."/>
            <person name="Kalinowski J."/>
            <person name="Takeyama H."/>
            <person name="Piel J."/>
        </authorList>
    </citation>
    <scope>NUCLEOTIDE SEQUENCE [LARGE SCALE GENOMIC DNA]</scope>
    <source>
        <strain evidence="3">TSY2</strain>
    </source>
</reference>
<keyword evidence="1" id="KW-0677">Repeat</keyword>
<dbReference type="PANTHER" id="PTHR46388">
    <property type="entry name" value="NHL REPEAT-CONTAINING PROTEIN 2"/>
    <property type="match status" value="1"/>
</dbReference>
<name>W4M1U0_9BACT</name>
<evidence type="ECO:0000256" key="1">
    <source>
        <dbReference type="ARBA" id="ARBA00022737"/>
    </source>
</evidence>
<dbReference type="AlphaFoldDB" id="W4M1U0"/>
<evidence type="ECO:0000313" key="3">
    <source>
        <dbReference type="Proteomes" id="UP000019140"/>
    </source>
</evidence>
<dbReference type="InterPro" id="IPR011042">
    <property type="entry name" value="6-blade_b-propeller_TolB-like"/>
</dbReference>
<dbReference type="EMBL" id="AZHX01001256">
    <property type="protein sequence ID" value="ETX04284.1"/>
    <property type="molecule type" value="Genomic_DNA"/>
</dbReference>
<dbReference type="PANTHER" id="PTHR46388:SF2">
    <property type="entry name" value="NHL REPEAT-CONTAINING PROTEIN 2"/>
    <property type="match status" value="1"/>
</dbReference>
<proteinExistence type="predicted"/>
<protein>
    <recommendedName>
        <fullName evidence="4">Alkyl hydroperoxide reductase</fullName>
    </recommendedName>
</protein>
<dbReference type="SUPFAM" id="SSF101898">
    <property type="entry name" value="NHL repeat"/>
    <property type="match status" value="1"/>
</dbReference>
<gene>
    <name evidence="2" type="ORF">ETSY2_29680</name>
</gene>
<dbReference type="InterPro" id="IPR001258">
    <property type="entry name" value="NHL_repeat"/>
</dbReference>
<dbReference type="Gene3D" id="2.120.10.30">
    <property type="entry name" value="TolB, C-terminal domain"/>
    <property type="match status" value="2"/>
</dbReference>
<dbReference type="Pfam" id="PF01436">
    <property type="entry name" value="NHL"/>
    <property type="match status" value="2"/>
</dbReference>
<sequence>IKPDGYVLGYLSGEGNREILVKVIDELIAEARDANILNRIPLQYALEKDRCLSDALSFPGKVEADEASNRLFIADSNHNRIVIANLAGQVLDVAGSGDIGRTDGDFATTSFNHPQGMALDGDMLYVADTENHLLRKLNLSARTVTTIAGTGEQAREYNIPGTGTQVALNSPWDLYLLGTELFIAMAGPHQIWVMHLDTGYLEPYAGSAREEIIDDARLQAAMAQPSGITSDGERLFVADSETSAIRAVTLGLNGRVQTILGEGLFEFGDQDGTGKENVRLQHPLGVTYYDGILYVADTYNHKIKKVSPATATSVTYLGTGQPGLSDGHNPTFFEPGGVSVAAGQLYIADTNNHAIRVADLNTGEVCTLRLKGLSIPAAVSGFSETSFGPEEVIDVPVQEVRAGEPGQLRIDLALPEGYHFNPQAPFTYRVDVSGEGLTVAEADRQVSTMAPELPLAIPFRAAAGVHDAKLLIDLTFYYCQVGDTGICAIQSVHWNVPIRTVDNWAAADPVVSYTAVAPEVPHQL</sequence>
<comment type="caution">
    <text evidence="2">The sequence shown here is derived from an EMBL/GenBank/DDBJ whole genome shotgun (WGS) entry which is preliminary data.</text>
</comment>
<accession>W4M1U0</accession>
<dbReference type="Proteomes" id="UP000019140">
    <property type="component" value="Unassembled WGS sequence"/>
</dbReference>
<evidence type="ECO:0008006" key="4">
    <source>
        <dbReference type="Google" id="ProtNLM"/>
    </source>
</evidence>
<dbReference type="CDD" id="cd14951">
    <property type="entry name" value="NHL-2_like"/>
    <property type="match status" value="1"/>
</dbReference>
<organism evidence="2 3">
    <name type="scientific">Candidatus Entotheonella gemina</name>
    <dbReference type="NCBI Taxonomy" id="1429439"/>
    <lineage>
        <taxon>Bacteria</taxon>
        <taxon>Pseudomonadati</taxon>
        <taxon>Nitrospinota/Tectimicrobiota group</taxon>
        <taxon>Candidatus Tectimicrobiota</taxon>
        <taxon>Candidatus Entotheonellia</taxon>
        <taxon>Candidatus Entotheonellales</taxon>
        <taxon>Candidatus Entotheonellaceae</taxon>
        <taxon>Candidatus Entotheonella</taxon>
    </lineage>
</organism>